<dbReference type="Gene3D" id="3.90.550.10">
    <property type="entry name" value="Spore Coat Polysaccharide Biosynthesis Protein SpsA, Chain A"/>
    <property type="match status" value="1"/>
</dbReference>
<dbReference type="EMBL" id="JBHLXD010000008">
    <property type="protein sequence ID" value="MFC0208125.1"/>
    <property type="molecule type" value="Genomic_DNA"/>
</dbReference>
<dbReference type="PANTHER" id="PTHR43685">
    <property type="entry name" value="GLYCOSYLTRANSFERASE"/>
    <property type="match status" value="1"/>
</dbReference>
<dbReference type="SUPFAM" id="SSF53448">
    <property type="entry name" value="Nucleotide-diphospho-sugar transferases"/>
    <property type="match status" value="1"/>
</dbReference>
<evidence type="ECO:0000313" key="3">
    <source>
        <dbReference type="Proteomes" id="UP001589755"/>
    </source>
</evidence>
<dbReference type="PANTHER" id="PTHR43685:SF2">
    <property type="entry name" value="GLYCOSYLTRANSFERASE 2-LIKE DOMAIN-CONTAINING PROTEIN"/>
    <property type="match status" value="1"/>
</dbReference>
<feature type="domain" description="Glycosyltransferase 2-like" evidence="1">
    <location>
        <begin position="23"/>
        <end position="180"/>
    </location>
</feature>
<dbReference type="InterPro" id="IPR029044">
    <property type="entry name" value="Nucleotide-diphossugar_trans"/>
</dbReference>
<dbReference type="RefSeq" id="WP_261519041.1">
    <property type="nucleotide sequence ID" value="NZ_JAODNW010000002.1"/>
</dbReference>
<dbReference type="InterPro" id="IPR001173">
    <property type="entry name" value="Glyco_trans_2-like"/>
</dbReference>
<protein>
    <submittedName>
        <fullName evidence="2">Glycosyltransferase family 2 protein</fullName>
    </submittedName>
</protein>
<name>A0ABV6D673_9HYPH</name>
<comment type="caution">
    <text evidence="2">The sequence shown here is derived from an EMBL/GenBank/DDBJ whole genome shotgun (WGS) entry which is preliminary data.</text>
</comment>
<organism evidence="2 3">
    <name type="scientific">Chelativorans intermedius</name>
    <dbReference type="NCBI Taxonomy" id="515947"/>
    <lineage>
        <taxon>Bacteria</taxon>
        <taxon>Pseudomonadati</taxon>
        <taxon>Pseudomonadota</taxon>
        <taxon>Alphaproteobacteria</taxon>
        <taxon>Hyphomicrobiales</taxon>
        <taxon>Phyllobacteriaceae</taxon>
        <taxon>Chelativorans</taxon>
    </lineage>
</organism>
<dbReference type="Proteomes" id="UP001589755">
    <property type="component" value="Unassembled WGS sequence"/>
</dbReference>
<accession>A0ABV6D673</accession>
<proteinExistence type="predicted"/>
<gene>
    <name evidence="2" type="ORF">ACFFJ2_06895</name>
</gene>
<dbReference type="InterPro" id="IPR050834">
    <property type="entry name" value="Glycosyltransf_2"/>
</dbReference>
<keyword evidence="3" id="KW-1185">Reference proteome</keyword>
<dbReference type="Pfam" id="PF00535">
    <property type="entry name" value="Glycos_transf_2"/>
    <property type="match status" value="1"/>
</dbReference>
<dbReference type="CDD" id="cd00761">
    <property type="entry name" value="Glyco_tranf_GTA_type"/>
    <property type="match status" value="1"/>
</dbReference>
<reference evidence="2 3" key="1">
    <citation type="submission" date="2024-09" db="EMBL/GenBank/DDBJ databases">
        <authorList>
            <person name="Sun Q."/>
            <person name="Mori K."/>
        </authorList>
    </citation>
    <scope>NUCLEOTIDE SEQUENCE [LARGE SCALE GENOMIC DNA]</scope>
    <source>
        <strain evidence="2 3">CCM 8543</strain>
    </source>
</reference>
<evidence type="ECO:0000259" key="1">
    <source>
        <dbReference type="Pfam" id="PF00535"/>
    </source>
</evidence>
<sequence>MIVQETEILFESRRNAALWPDVTVVIPLYNYQGFITETLNSVREQSLNSIGLVVVDDCSTDASASVVSEWLKRNNDRFERSLLAKNVRNAGLSVTRNTGTSLTNSPFLFFLDADNIIFRRCLDRLMEALKESSAVFAYSILDVFGARRGLMGTEVFNRERFKRGNYIDAMALIRREALIQLGGYHDLKFGWEDFDLWLRICENGDYGIQIPEILGRYRVHANSMLRTVTSESRNQERLKKMMLQRHSWLEL</sequence>
<evidence type="ECO:0000313" key="2">
    <source>
        <dbReference type="EMBL" id="MFC0208125.1"/>
    </source>
</evidence>